<keyword evidence="1" id="KW-1185">Reference proteome</keyword>
<dbReference type="AlphaFoldDB" id="A0A0M3IHV6"/>
<evidence type="ECO:0000313" key="1">
    <source>
        <dbReference type="Proteomes" id="UP000036681"/>
    </source>
</evidence>
<evidence type="ECO:0000313" key="2">
    <source>
        <dbReference type="WBParaSite" id="ALUE_0001805001-mRNA-1"/>
    </source>
</evidence>
<sequence>MFSRCFRKIWKEKALTVKITAAIFNKNSSFLVSERFLICF</sequence>
<accession>A0A0M3IHV6</accession>
<name>A0A0M3IHV6_ASCLU</name>
<protein>
    <submittedName>
        <fullName evidence="2">Uncharacterized protein</fullName>
    </submittedName>
</protein>
<reference evidence="2" key="1">
    <citation type="submission" date="2017-02" db="UniProtKB">
        <authorList>
            <consortium name="WormBaseParasite"/>
        </authorList>
    </citation>
    <scope>IDENTIFICATION</scope>
</reference>
<organism evidence="1 2">
    <name type="scientific">Ascaris lumbricoides</name>
    <name type="common">Giant roundworm</name>
    <dbReference type="NCBI Taxonomy" id="6252"/>
    <lineage>
        <taxon>Eukaryota</taxon>
        <taxon>Metazoa</taxon>
        <taxon>Ecdysozoa</taxon>
        <taxon>Nematoda</taxon>
        <taxon>Chromadorea</taxon>
        <taxon>Rhabditida</taxon>
        <taxon>Spirurina</taxon>
        <taxon>Ascaridomorpha</taxon>
        <taxon>Ascaridoidea</taxon>
        <taxon>Ascarididae</taxon>
        <taxon>Ascaris</taxon>
    </lineage>
</organism>
<proteinExistence type="predicted"/>
<dbReference type="Proteomes" id="UP000036681">
    <property type="component" value="Unplaced"/>
</dbReference>
<dbReference type="WBParaSite" id="ALUE_0001805001-mRNA-1">
    <property type="protein sequence ID" value="ALUE_0001805001-mRNA-1"/>
    <property type="gene ID" value="ALUE_0001805001"/>
</dbReference>